<dbReference type="OrthoDB" id="76364at2759"/>
<name>A0A2Z7BIN6_9LAMI</name>
<proteinExistence type="inferred from homology"/>
<dbReference type="EMBL" id="KV005645">
    <property type="protein sequence ID" value="KZV33927.1"/>
    <property type="molecule type" value="Genomic_DNA"/>
</dbReference>
<dbReference type="AlphaFoldDB" id="A0A2Z7BIN6"/>
<keyword evidence="1" id="KW-0540">Nuclease</keyword>
<comment type="catalytic activity">
    <reaction evidence="1">
        <text>Hydrolytically removes 5'-nucleotides successively from the 3'-hydroxy termini of 3'-hydroxy-terminated oligonucleotides.</text>
        <dbReference type="EC" id="3.1.4.1"/>
    </reaction>
</comment>
<dbReference type="PANTHER" id="PTHR15749:SF4">
    <property type="entry name" value="FANCONI-ASSOCIATED NUCLEASE 1"/>
    <property type="match status" value="1"/>
</dbReference>
<keyword evidence="1" id="KW-0227">DNA damage</keyword>
<comment type="cofactor">
    <cofactor evidence="1">
        <name>Mg(2+)</name>
        <dbReference type="ChEBI" id="CHEBI:18420"/>
    </cofactor>
    <cofactor evidence="1">
        <name>Mn(2+)</name>
        <dbReference type="ChEBI" id="CHEBI:29035"/>
    </cofactor>
</comment>
<comment type="subcellular location">
    <subcellularLocation>
        <location evidence="1">Nucleus</location>
    </subcellularLocation>
</comment>
<accession>A0A2Z7BIN6</accession>
<dbReference type="GO" id="GO:0005634">
    <property type="term" value="C:nucleus"/>
    <property type="evidence" value="ECO:0007669"/>
    <property type="project" value="UniProtKB-SubCell"/>
</dbReference>
<keyword evidence="4" id="KW-1185">Reference proteome</keyword>
<dbReference type="GO" id="GO:0070336">
    <property type="term" value="F:flap-structured DNA binding"/>
    <property type="evidence" value="ECO:0007669"/>
    <property type="project" value="TreeGrafter"/>
</dbReference>
<evidence type="ECO:0000256" key="1">
    <source>
        <dbReference type="RuleBase" id="RU365033"/>
    </source>
</evidence>
<protein>
    <recommendedName>
        <fullName evidence="1">Fanconi-associated nuclease</fullName>
        <ecNumber evidence="1">3.1.4.1</ecNumber>
    </recommendedName>
</protein>
<keyword evidence="1" id="KW-0460">Magnesium</keyword>
<keyword evidence="1" id="KW-0464">Manganese</keyword>
<dbReference type="GO" id="GO:0004528">
    <property type="term" value="F:phosphodiesterase I activity"/>
    <property type="evidence" value="ECO:0007669"/>
    <property type="project" value="UniProtKB-EC"/>
</dbReference>
<dbReference type="PANTHER" id="PTHR15749">
    <property type="entry name" value="FANCONI-ASSOCIATED NUCLEASE 1"/>
    <property type="match status" value="1"/>
</dbReference>
<dbReference type="Proteomes" id="UP000250235">
    <property type="component" value="Unassembled WGS sequence"/>
</dbReference>
<feature type="region of interest" description="Disordered" evidence="2">
    <location>
        <begin position="678"/>
        <end position="712"/>
    </location>
</feature>
<dbReference type="GO" id="GO:0036297">
    <property type="term" value="P:interstrand cross-link repair"/>
    <property type="evidence" value="ECO:0007669"/>
    <property type="project" value="InterPro"/>
</dbReference>
<organism evidence="3 4">
    <name type="scientific">Dorcoceras hygrometricum</name>
    <dbReference type="NCBI Taxonomy" id="472368"/>
    <lineage>
        <taxon>Eukaryota</taxon>
        <taxon>Viridiplantae</taxon>
        <taxon>Streptophyta</taxon>
        <taxon>Embryophyta</taxon>
        <taxon>Tracheophyta</taxon>
        <taxon>Spermatophyta</taxon>
        <taxon>Magnoliopsida</taxon>
        <taxon>eudicotyledons</taxon>
        <taxon>Gunneridae</taxon>
        <taxon>Pentapetalae</taxon>
        <taxon>asterids</taxon>
        <taxon>lamiids</taxon>
        <taxon>Lamiales</taxon>
        <taxon>Gesneriaceae</taxon>
        <taxon>Didymocarpoideae</taxon>
        <taxon>Trichosporeae</taxon>
        <taxon>Loxocarpinae</taxon>
        <taxon>Dorcoceras</taxon>
    </lineage>
</organism>
<keyword evidence="1" id="KW-0234">DNA repair</keyword>
<dbReference type="InterPro" id="IPR033315">
    <property type="entry name" value="Fan1-like"/>
</dbReference>
<evidence type="ECO:0000313" key="4">
    <source>
        <dbReference type="Proteomes" id="UP000250235"/>
    </source>
</evidence>
<dbReference type="GO" id="GO:0008409">
    <property type="term" value="F:5'-3' exonuclease activity"/>
    <property type="evidence" value="ECO:0007669"/>
    <property type="project" value="TreeGrafter"/>
</dbReference>
<reference evidence="3 4" key="1">
    <citation type="journal article" date="2015" name="Proc. Natl. Acad. Sci. U.S.A.">
        <title>The resurrection genome of Boea hygrometrica: A blueprint for survival of dehydration.</title>
        <authorList>
            <person name="Xiao L."/>
            <person name="Yang G."/>
            <person name="Zhang L."/>
            <person name="Yang X."/>
            <person name="Zhao S."/>
            <person name="Ji Z."/>
            <person name="Zhou Q."/>
            <person name="Hu M."/>
            <person name="Wang Y."/>
            <person name="Chen M."/>
            <person name="Xu Y."/>
            <person name="Jin H."/>
            <person name="Xiao X."/>
            <person name="Hu G."/>
            <person name="Bao F."/>
            <person name="Hu Y."/>
            <person name="Wan P."/>
            <person name="Li L."/>
            <person name="Deng X."/>
            <person name="Kuang T."/>
            <person name="Xiang C."/>
            <person name="Zhu J.K."/>
            <person name="Oliver M.J."/>
            <person name="He Y."/>
        </authorList>
    </citation>
    <scope>NUCLEOTIDE SEQUENCE [LARGE SCALE GENOMIC DNA]</scope>
    <source>
        <strain evidence="4">cv. XS01</strain>
    </source>
</reference>
<comment type="similarity">
    <text evidence="1">Belongs to the FAN1 family.</text>
</comment>
<gene>
    <name evidence="3" type="ORF">F511_04152</name>
</gene>
<evidence type="ECO:0000256" key="2">
    <source>
        <dbReference type="SAM" id="MobiDB-lite"/>
    </source>
</evidence>
<comment type="function">
    <text evidence="1">Nuclease required for the repair of DNA interstrand cross-links (ICL). Acts as a 5'-3' exonuclease that anchors at a cut end of DNA and cleaves DNA successively at every third nucleotide, allowing to excise an ICL from one strand through flanking incisions.</text>
</comment>
<dbReference type="EC" id="3.1.4.1" evidence="1"/>
<keyword evidence="1" id="KW-0539">Nucleus</keyword>
<keyword evidence="1" id="KW-0378">Hydrolase</keyword>
<evidence type="ECO:0000313" key="3">
    <source>
        <dbReference type="EMBL" id="KZV33927.1"/>
    </source>
</evidence>
<keyword evidence="1" id="KW-0479">Metal-binding</keyword>
<sequence length="712" mass="79647">MKAARWESKLEADWDVGERLRIEFRENMKKLREDTNAVRAILVTLNKSVGDLVESTTLVARLIRSMKKEPSERQGDRGGVDEVTATDIVAAVDEVTADEGEIGDGTHTTDRDKVGRIQAHESNRQAQQLHRQAVGSCTTKGRYSGGVYRVAANLASKARVARSSSQQSGVRVGWIGTPMYHCLRIAHRNMEGPGIEEKEEYVWAFSLSCLRYFVCDKGKIRSRLKVNDYSADLDAPISIWLLCGPLKSKNSHVRWGILFVLERLLIRCKILLDESEVQHVVRDDSASPIHDKSRLEKANTMIDIMSGALSLMTQINETDRMNILKKRSQGARKRDMIDLLPSSCKGGLCTRLQSFVLARTDACVRISPWAESLIWRIERLFFRNGEQDLSTFLLVDLGIVKYPVYNCIISEQIFSNRSDLLSFEESVEVAQIMVEAIDDCNGEFVLRCIEISVSNLKASSEEGKYSTEKSMASLLSRFSTSWTYSKVVLLGVSFLEHEKRRGYWVLRLSVNLEQLGCILKVCDILFSQLCLKVVHMSLGGVKNTKDSSDSDGKKKAKGAEHFSRNEKLGQDDIIGDTNSKRGECGHIIWATLTGHQGHNVAEVMNLIGDIKGKVVVTRVANATNEVLEQVANTTNEVTRDGTTCAAVPTKQPCPKAAFNRGSIVREFEQENIDRPKPLITNVYSRRPKAQGPKEETSYRINRKGSEGEGQPI</sequence>
<dbReference type="GO" id="GO:0017108">
    <property type="term" value="F:5'-flap endonuclease activity"/>
    <property type="evidence" value="ECO:0007669"/>
    <property type="project" value="TreeGrafter"/>
</dbReference>
<dbReference type="GO" id="GO:0046872">
    <property type="term" value="F:metal ion binding"/>
    <property type="evidence" value="ECO:0007669"/>
    <property type="project" value="UniProtKB-KW"/>
</dbReference>
<feature type="region of interest" description="Disordered" evidence="2">
    <location>
        <begin position="543"/>
        <end position="562"/>
    </location>
</feature>